<dbReference type="InterPro" id="IPR007801">
    <property type="entry name" value="MbnB/TglH/ChrH"/>
</dbReference>
<evidence type="ECO:0000313" key="2">
    <source>
        <dbReference type="EMBL" id="ALB21685.1"/>
    </source>
</evidence>
<gene>
    <name evidence="2" type="ORF">KU39_501</name>
</gene>
<dbReference type="RefSeq" id="WP_017377269.1">
    <property type="nucleotide sequence ID" value="NZ_CP012508.1"/>
</dbReference>
<dbReference type="SUPFAM" id="SSF51658">
    <property type="entry name" value="Xylose isomerase-like"/>
    <property type="match status" value="1"/>
</dbReference>
<dbReference type="PANTHER" id="PTHR42194">
    <property type="entry name" value="UPF0276 PROTEIN HI_1600"/>
    <property type="match status" value="1"/>
</dbReference>
<dbReference type="Gene3D" id="3.20.20.150">
    <property type="entry name" value="Divalent-metal-dependent TIM barrel enzymes"/>
    <property type="match status" value="1"/>
</dbReference>
<accession>A0A1L6TGY2</accession>
<dbReference type="EMBL" id="CP012508">
    <property type="protein sequence ID" value="ALB21685.1"/>
    <property type="molecule type" value="Genomic_DNA"/>
</dbReference>
<name>A0A1L6TGY2_PISSA</name>
<proteinExistence type="inferred from homology"/>
<dbReference type="PANTHER" id="PTHR42194:SF1">
    <property type="entry name" value="UPF0276 PROTEIN HI_1600"/>
    <property type="match status" value="1"/>
</dbReference>
<dbReference type="OrthoDB" id="9763101at2"/>
<reference evidence="2 3" key="1">
    <citation type="journal article" date="2014" name="Genome Announc.">
        <title>Comparative Genome Analysis of Two Isolates of the Fish Pathogen Piscirickettsia salmonis from Different Hosts Reveals Major Differences in Virulence-Associated Secretion Systems.</title>
        <authorList>
            <person name="Bohle H."/>
            <person name="Henriquez P."/>
            <person name="Grothusen H."/>
            <person name="Navas E."/>
            <person name="Sandoval A."/>
            <person name="Bustamante F."/>
            <person name="Bustos P."/>
            <person name="Mancilla M."/>
        </authorList>
    </citation>
    <scope>NUCLEOTIDE SEQUENCE [LARGE SCALE GENOMIC DNA]</scope>
    <source>
        <strain evidence="3">B1-32597</strain>
    </source>
</reference>
<evidence type="ECO:0000313" key="3">
    <source>
        <dbReference type="Proteomes" id="UP000029558"/>
    </source>
</evidence>
<dbReference type="NCBIfam" id="NF003818">
    <property type="entry name" value="PRK05409.1"/>
    <property type="match status" value="1"/>
</dbReference>
<protein>
    <recommendedName>
        <fullName evidence="1">UPF0276 protein KU39_501</fullName>
    </recommendedName>
</protein>
<dbReference type="AlphaFoldDB" id="A0A1L6TGY2"/>
<dbReference type="Proteomes" id="UP000029558">
    <property type="component" value="Chromosome"/>
</dbReference>
<dbReference type="Pfam" id="PF05114">
    <property type="entry name" value="MbnB_TglH_ChrH"/>
    <property type="match status" value="1"/>
</dbReference>
<comment type="similarity">
    <text evidence="1">Belongs to the UPF0276 family.</text>
</comment>
<organism evidence="2 3">
    <name type="scientific">Piscirickettsia salmonis</name>
    <dbReference type="NCBI Taxonomy" id="1238"/>
    <lineage>
        <taxon>Bacteria</taxon>
        <taxon>Pseudomonadati</taxon>
        <taxon>Pseudomonadota</taxon>
        <taxon>Gammaproteobacteria</taxon>
        <taxon>Thiotrichales</taxon>
        <taxon>Piscirickettsiaceae</taxon>
        <taxon>Piscirickettsia</taxon>
    </lineage>
</organism>
<dbReference type="HAMAP" id="MF_00697">
    <property type="entry name" value="UPF0276"/>
    <property type="match status" value="1"/>
</dbReference>
<sequence>MSAGALSYLGYGLGLRTEHYHDILENFPKEVEWFEIITENYLVPGGKPFYFLDKICEQYPIVMHGVSLSIGSCDPINLDYLKQLKALACRVGAKWISDHLCWTGIQHKNLHDLMPLPYTEEVLMHVVNRVKVVQDFLGQRILIENPSSYIEFSTSTMSEWEFMAELAGQADCLILLDINNIYVSAFNHGFDPCVYIDAMPKQAIQQFHLAGHSRYDNYIIDTHDHPVIKEVWDLYQYALKKLGPVSTMIERDDQIPPLGELLKELMVARKLGNQVLVEGKYYDVVS</sequence>
<dbReference type="InterPro" id="IPR036237">
    <property type="entry name" value="Xyl_isomerase-like_sf"/>
</dbReference>
<evidence type="ECO:0000256" key="1">
    <source>
        <dbReference type="HAMAP-Rule" id="MF_00697"/>
    </source>
</evidence>